<name>A0A3M7R4H5_BRAPC</name>
<evidence type="ECO:0000313" key="2">
    <source>
        <dbReference type="Proteomes" id="UP000276133"/>
    </source>
</evidence>
<gene>
    <name evidence="1" type="ORF">BpHYR1_015466</name>
</gene>
<protein>
    <submittedName>
        <fullName evidence="1">Uncharacterized protein</fullName>
    </submittedName>
</protein>
<keyword evidence="2" id="KW-1185">Reference proteome</keyword>
<dbReference type="Proteomes" id="UP000276133">
    <property type="component" value="Unassembled WGS sequence"/>
</dbReference>
<accession>A0A3M7R4H5</accession>
<evidence type="ECO:0000313" key="1">
    <source>
        <dbReference type="EMBL" id="RNA18349.1"/>
    </source>
</evidence>
<dbReference type="AlphaFoldDB" id="A0A3M7R4H5"/>
<reference evidence="1 2" key="1">
    <citation type="journal article" date="2018" name="Sci. Rep.">
        <title>Genomic signatures of local adaptation to the degree of environmental predictability in rotifers.</title>
        <authorList>
            <person name="Franch-Gras L."/>
            <person name="Hahn C."/>
            <person name="Garcia-Roger E.M."/>
            <person name="Carmona M.J."/>
            <person name="Serra M."/>
            <person name="Gomez A."/>
        </authorList>
    </citation>
    <scope>NUCLEOTIDE SEQUENCE [LARGE SCALE GENOMIC DNA]</scope>
    <source>
        <strain evidence="1">HYR1</strain>
    </source>
</reference>
<comment type="caution">
    <text evidence="1">The sequence shown here is derived from an EMBL/GenBank/DDBJ whole genome shotgun (WGS) entry which is preliminary data.</text>
</comment>
<dbReference type="EMBL" id="REGN01004257">
    <property type="protein sequence ID" value="RNA18349.1"/>
    <property type="molecule type" value="Genomic_DNA"/>
</dbReference>
<proteinExistence type="predicted"/>
<sequence length="202" mass="23081">MSEPISKERILEDPTNHILYYADQDRSVVLKPVNNIIKRSKAITYDLHISFEDYNEMVKEIKGGSVNGIFPLQEMKIIGMASYDKLMTLKMLQNNTGPNQQLSYSGLESDQTRKNFTKLKSNMDCLEIIIDNDSIKLMYKSELSEKNFKNTTTGSLKLLQDLDNLKRKLNSDLAKLLADNFIQFESIAAEKDNTIEVCTLDV</sequence>
<organism evidence="1 2">
    <name type="scientific">Brachionus plicatilis</name>
    <name type="common">Marine rotifer</name>
    <name type="synonym">Brachionus muelleri</name>
    <dbReference type="NCBI Taxonomy" id="10195"/>
    <lineage>
        <taxon>Eukaryota</taxon>
        <taxon>Metazoa</taxon>
        <taxon>Spiralia</taxon>
        <taxon>Gnathifera</taxon>
        <taxon>Rotifera</taxon>
        <taxon>Eurotatoria</taxon>
        <taxon>Monogononta</taxon>
        <taxon>Pseudotrocha</taxon>
        <taxon>Ploima</taxon>
        <taxon>Brachionidae</taxon>
        <taxon>Brachionus</taxon>
    </lineage>
</organism>